<dbReference type="PROSITE" id="PS51257">
    <property type="entry name" value="PROKAR_LIPOPROTEIN"/>
    <property type="match status" value="1"/>
</dbReference>
<keyword evidence="1" id="KW-1133">Transmembrane helix</keyword>
<evidence type="ECO:0008006" key="4">
    <source>
        <dbReference type="Google" id="ProtNLM"/>
    </source>
</evidence>
<reference evidence="2 3" key="1">
    <citation type="submission" date="2017-01" db="EMBL/GenBank/DDBJ databases">
        <authorList>
            <person name="Mah S.A."/>
            <person name="Swanson W.J."/>
            <person name="Moy G.W."/>
            <person name="Vacquier V.D."/>
        </authorList>
    </citation>
    <scope>NUCLEOTIDE SEQUENCE [LARGE SCALE GENOMIC DNA]</scope>
    <source>
        <strain evidence="2 3">CPCC 203464</strain>
    </source>
</reference>
<feature type="transmembrane region" description="Helical" evidence="1">
    <location>
        <begin position="103"/>
        <end position="124"/>
    </location>
</feature>
<dbReference type="AlphaFoldDB" id="A0A1N7CCG3"/>
<dbReference type="Pfam" id="PF11255">
    <property type="entry name" value="DUF3054"/>
    <property type="match status" value="1"/>
</dbReference>
<gene>
    <name evidence="2" type="ORF">SAMN05445060_0037</name>
</gene>
<sequence length="139" mass="15121">MNGRSAATTVVAAGCDVLAILVFVIIGRFNHHDGLRPTGILSTFWPFALGAVLGWSLCYVVAQVRSSDLLHHDFRPESIWVDGMVIWVATVAIGMVLRQQFGQGIAISFVIVATIVLGLFLLGWRGARMAMLRRRLSGA</sequence>
<protein>
    <recommendedName>
        <fullName evidence="4">DUF3054 domain-containing protein</fullName>
    </recommendedName>
</protein>
<feature type="transmembrane region" description="Helical" evidence="1">
    <location>
        <begin position="79"/>
        <end position="97"/>
    </location>
</feature>
<keyword evidence="1" id="KW-0472">Membrane</keyword>
<organism evidence="2 3">
    <name type="scientific">Williamsia sterculiae</name>
    <dbReference type="NCBI Taxonomy" id="1344003"/>
    <lineage>
        <taxon>Bacteria</taxon>
        <taxon>Bacillati</taxon>
        <taxon>Actinomycetota</taxon>
        <taxon>Actinomycetes</taxon>
        <taxon>Mycobacteriales</taxon>
        <taxon>Nocardiaceae</taxon>
        <taxon>Williamsia</taxon>
    </lineage>
</organism>
<keyword evidence="1" id="KW-0812">Transmembrane</keyword>
<feature type="transmembrane region" description="Helical" evidence="1">
    <location>
        <begin position="7"/>
        <end position="27"/>
    </location>
</feature>
<dbReference type="Proteomes" id="UP000186218">
    <property type="component" value="Unassembled WGS sequence"/>
</dbReference>
<proteinExistence type="predicted"/>
<evidence type="ECO:0000256" key="1">
    <source>
        <dbReference type="SAM" id="Phobius"/>
    </source>
</evidence>
<name>A0A1N7CCG3_9NOCA</name>
<dbReference type="RefSeq" id="WP_076475489.1">
    <property type="nucleotide sequence ID" value="NZ_FTNT01000001.1"/>
</dbReference>
<dbReference type="InterPro" id="IPR021414">
    <property type="entry name" value="DUF3054"/>
</dbReference>
<evidence type="ECO:0000313" key="3">
    <source>
        <dbReference type="Proteomes" id="UP000186218"/>
    </source>
</evidence>
<dbReference type="STRING" id="1344003.SAMN05445060_0037"/>
<dbReference type="EMBL" id="FTNT01000001">
    <property type="protein sequence ID" value="SIR61295.1"/>
    <property type="molecule type" value="Genomic_DNA"/>
</dbReference>
<keyword evidence="3" id="KW-1185">Reference proteome</keyword>
<evidence type="ECO:0000313" key="2">
    <source>
        <dbReference type="EMBL" id="SIR61295.1"/>
    </source>
</evidence>
<accession>A0A1N7CCG3</accession>
<feature type="transmembrane region" description="Helical" evidence="1">
    <location>
        <begin position="39"/>
        <end position="58"/>
    </location>
</feature>
<dbReference type="OrthoDB" id="3698172at2"/>